<dbReference type="AlphaFoldDB" id="A0ABD3GU83"/>
<gene>
    <name evidence="1" type="ORF">R1sor_024636</name>
</gene>
<organism evidence="1 2">
    <name type="scientific">Riccia sorocarpa</name>
    <dbReference type="NCBI Taxonomy" id="122646"/>
    <lineage>
        <taxon>Eukaryota</taxon>
        <taxon>Viridiplantae</taxon>
        <taxon>Streptophyta</taxon>
        <taxon>Embryophyta</taxon>
        <taxon>Marchantiophyta</taxon>
        <taxon>Marchantiopsida</taxon>
        <taxon>Marchantiidae</taxon>
        <taxon>Marchantiales</taxon>
        <taxon>Ricciaceae</taxon>
        <taxon>Riccia</taxon>
    </lineage>
</organism>
<comment type="caution">
    <text evidence="1">The sequence shown here is derived from an EMBL/GenBank/DDBJ whole genome shotgun (WGS) entry which is preliminary data.</text>
</comment>
<protein>
    <submittedName>
        <fullName evidence="1">Uncharacterized protein</fullName>
    </submittedName>
</protein>
<proteinExistence type="predicted"/>
<evidence type="ECO:0000313" key="1">
    <source>
        <dbReference type="EMBL" id="KAL3681680.1"/>
    </source>
</evidence>
<dbReference type="Proteomes" id="UP001633002">
    <property type="component" value="Unassembled WGS sequence"/>
</dbReference>
<sequence>MATALADPGASLWAPLFAKGVVPLNLYLQVGSGGDPFYPGNDLREVLFLAARRWEPMEEAELMTDSLILIQFFELSGIFSVEDMRAFLHDAADVSSLGLGLQHGRVLNSIKEARGGRMEMEFNPGEWVGPDGEQLNLQWRGAINYKKVSHGESRLHGEADEHDLESQLGGIEVAKKLKKYGRFTA</sequence>
<dbReference type="EMBL" id="JBJQOH010000007">
    <property type="protein sequence ID" value="KAL3681680.1"/>
    <property type="molecule type" value="Genomic_DNA"/>
</dbReference>
<accession>A0ABD3GU83</accession>
<reference evidence="1 2" key="1">
    <citation type="submission" date="2024-09" db="EMBL/GenBank/DDBJ databases">
        <title>Chromosome-scale assembly of Riccia sorocarpa.</title>
        <authorList>
            <person name="Paukszto L."/>
        </authorList>
    </citation>
    <scope>NUCLEOTIDE SEQUENCE [LARGE SCALE GENOMIC DNA]</scope>
    <source>
        <strain evidence="1">LP-2024</strain>
        <tissue evidence="1">Aerial parts of the thallus</tissue>
    </source>
</reference>
<keyword evidence="2" id="KW-1185">Reference proteome</keyword>
<evidence type="ECO:0000313" key="2">
    <source>
        <dbReference type="Proteomes" id="UP001633002"/>
    </source>
</evidence>
<name>A0ABD3GU83_9MARC</name>